<sequence>MSDIHRLQTLEVGATDAVRKHYARHVIERRPVSQRRLDFEHRRPRLLRELAAEATGVFFYVYPGIAATAAFFLNGTEPAFSSIFQIGWAYAVGVAFAIITSASTSGGHFSPAITIAFAVWQDFPWRKVPLYICAQTFGAFMAGMLLMGQYHEQITAFNAASLAQTGSQVYNGGPASILCTFPGVDQNNLGYLFMIEFFVDTYLAMVIWACLDPANPFITPAAAPWVIGLAYGAMIWGFAGVSISANMARDLGLRLVALIFYGPEAFTYKNYAWIAILVSIPATLFATCYYELVMRDSLARLGTGRAVHEHGDEGLSRHLSRTGIIVLPDGGRMHVKTSSADSTNDFKDMV</sequence>
<protein>
    <submittedName>
        <fullName evidence="9">Aquaporin-like protein</fullName>
    </submittedName>
</protein>
<evidence type="ECO:0000313" key="10">
    <source>
        <dbReference type="Proteomes" id="UP001363622"/>
    </source>
</evidence>
<dbReference type="Proteomes" id="UP001363622">
    <property type="component" value="Unassembled WGS sequence"/>
</dbReference>
<dbReference type="InterPro" id="IPR000425">
    <property type="entry name" value="MIP"/>
</dbReference>
<keyword evidence="5 8" id="KW-1133">Transmembrane helix</keyword>
<evidence type="ECO:0000256" key="4">
    <source>
        <dbReference type="ARBA" id="ARBA00022692"/>
    </source>
</evidence>
<evidence type="ECO:0000313" key="9">
    <source>
        <dbReference type="EMBL" id="KAK7512722.1"/>
    </source>
</evidence>
<evidence type="ECO:0000256" key="6">
    <source>
        <dbReference type="ARBA" id="ARBA00023136"/>
    </source>
</evidence>
<dbReference type="PRINTS" id="PR00783">
    <property type="entry name" value="MINTRINSICP"/>
</dbReference>
<evidence type="ECO:0000256" key="8">
    <source>
        <dbReference type="SAM" id="Phobius"/>
    </source>
</evidence>
<keyword evidence="3 7" id="KW-0813">Transport</keyword>
<dbReference type="EMBL" id="JBBPHU010000010">
    <property type="protein sequence ID" value="KAK7512722.1"/>
    <property type="molecule type" value="Genomic_DNA"/>
</dbReference>
<gene>
    <name evidence="9" type="ORF">IWZ03DRAFT_37929</name>
</gene>
<keyword evidence="10" id="KW-1185">Reference proteome</keyword>
<feature type="transmembrane region" description="Helical" evidence="8">
    <location>
        <begin position="271"/>
        <end position="290"/>
    </location>
</feature>
<organism evidence="9 10">
    <name type="scientific">Phyllosticta citriasiana</name>
    <dbReference type="NCBI Taxonomy" id="595635"/>
    <lineage>
        <taxon>Eukaryota</taxon>
        <taxon>Fungi</taxon>
        <taxon>Dikarya</taxon>
        <taxon>Ascomycota</taxon>
        <taxon>Pezizomycotina</taxon>
        <taxon>Dothideomycetes</taxon>
        <taxon>Dothideomycetes incertae sedis</taxon>
        <taxon>Botryosphaeriales</taxon>
        <taxon>Phyllostictaceae</taxon>
        <taxon>Phyllosticta</taxon>
    </lineage>
</organism>
<evidence type="ECO:0000256" key="7">
    <source>
        <dbReference type="RuleBase" id="RU000477"/>
    </source>
</evidence>
<dbReference type="Gene3D" id="1.20.1080.10">
    <property type="entry name" value="Glycerol uptake facilitator protein"/>
    <property type="match status" value="1"/>
</dbReference>
<dbReference type="SUPFAM" id="SSF81338">
    <property type="entry name" value="Aquaporin-like"/>
    <property type="match status" value="1"/>
</dbReference>
<feature type="transmembrane region" description="Helical" evidence="8">
    <location>
        <begin position="191"/>
        <end position="211"/>
    </location>
</feature>
<accession>A0ABR1KD70</accession>
<feature type="transmembrane region" description="Helical" evidence="8">
    <location>
        <begin position="50"/>
        <end position="73"/>
    </location>
</feature>
<feature type="transmembrane region" description="Helical" evidence="8">
    <location>
        <begin position="79"/>
        <end position="99"/>
    </location>
</feature>
<evidence type="ECO:0000256" key="5">
    <source>
        <dbReference type="ARBA" id="ARBA00022989"/>
    </source>
</evidence>
<evidence type="ECO:0000256" key="1">
    <source>
        <dbReference type="ARBA" id="ARBA00004141"/>
    </source>
</evidence>
<feature type="transmembrane region" description="Helical" evidence="8">
    <location>
        <begin position="128"/>
        <end position="147"/>
    </location>
</feature>
<feature type="transmembrane region" description="Helical" evidence="8">
    <location>
        <begin position="223"/>
        <end position="245"/>
    </location>
</feature>
<name>A0ABR1KD70_9PEZI</name>
<dbReference type="InterPro" id="IPR050363">
    <property type="entry name" value="MIP/Aquaporin"/>
</dbReference>
<keyword evidence="6 8" id="KW-0472">Membrane</keyword>
<dbReference type="Pfam" id="PF00230">
    <property type="entry name" value="MIP"/>
    <property type="match status" value="1"/>
</dbReference>
<comment type="subcellular location">
    <subcellularLocation>
        <location evidence="1">Membrane</location>
        <topology evidence="1">Multi-pass membrane protein</topology>
    </subcellularLocation>
</comment>
<proteinExistence type="inferred from homology"/>
<dbReference type="InterPro" id="IPR023271">
    <property type="entry name" value="Aquaporin-like"/>
</dbReference>
<dbReference type="PANTHER" id="PTHR43829:SF14">
    <property type="entry name" value="AQUAPORIN 3"/>
    <property type="match status" value="1"/>
</dbReference>
<dbReference type="PANTHER" id="PTHR43829">
    <property type="entry name" value="AQUAPORIN OR AQUAGLYCEROPORIN RELATED"/>
    <property type="match status" value="1"/>
</dbReference>
<comment type="caution">
    <text evidence="9">The sequence shown here is derived from an EMBL/GenBank/DDBJ whole genome shotgun (WGS) entry which is preliminary data.</text>
</comment>
<reference evidence="9 10" key="1">
    <citation type="submission" date="2024-04" db="EMBL/GenBank/DDBJ databases">
        <title>Phyllosticta paracitricarpa is synonymous to the EU quarantine fungus P. citricarpa based on phylogenomic analyses.</title>
        <authorList>
            <consortium name="Lawrence Berkeley National Laboratory"/>
            <person name="Van Ingen-Buijs V.A."/>
            <person name="Van Westerhoven A.C."/>
            <person name="Haridas S."/>
            <person name="Skiadas P."/>
            <person name="Martin F."/>
            <person name="Groenewald J.Z."/>
            <person name="Crous P.W."/>
            <person name="Seidl M.F."/>
        </authorList>
    </citation>
    <scope>NUCLEOTIDE SEQUENCE [LARGE SCALE GENOMIC DNA]</scope>
    <source>
        <strain evidence="9 10">CBS 123371</strain>
    </source>
</reference>
<comment type="similarity">
    <text evidence="2 7">Belongs to the MIP/aquaporin (TC 1.A.8) family.</text>
</comment>
<keyword evidence="4 7" id="KW-0812">Transmembrane</keyword>
<evidence type="ECO:0000256" key="3">
    <source>
        <dbReference type="ARBA" id="ARBA00022448"/>
    </source>
</evidence>
<evidence type="ECO:0000256" key="2">
    <source>
        <dbReference type="ARBA" id="ARBA00006175"/>
    </source>
</evidence>